<evidence type="ECO:0000259" key="2">
    <source>
        <dbReference type="Pfam" id="PF13403"/>
    </source>
</evidence>
<dbReference type="InterPro" id="IPR011049">
    <property type="entry name" value="Serralysin-like_metalloprot_C"/>
</dbReference>
<dbReference type="RefSeq" id="WP_057812768.1">
    <property type="nucleotide sequence ID" value="NZ_CP031598.1"/>
</dbReference>
<feature type="domain" description="Hedgehog/Intein (Hint)" evidence="2">
    <location>
        <begin position="675"/>
        <end position="813"/>
    </location>
</feature>
<dbReference type="Pfam" id="PF00353">
    <property type="entry name" value="HemolysinCabind"/>
    <property type="match status" value="3"/>
</dbReference>
<dbReference type="Proteomes" id="UP000325785">
    <property type="component" value="Chromosome"/>
</dbReference>
<gene>
    <name evidence="3" type="primary">hlyA_2</name>
    <name evidence="3" type="ORF">RIdsm_04854</name>
</gene>
<dbReference type="AlphaFoldDB" id="A0A5P3AI49"/>
<feature type="compositionally biased region" description="Gly residues" evidence="1">
    <location>
        <begin position="113"/>
        <end position="132"/>
    </location>
</feature>
<feature type="compositionally biased region" description="Acidic residues" evidence="1">
    <location>
        <begin position="102"/>
        <end position="111"/>
    </location>
</feature>
<organism evidence="3 4">
    <name type="scientific">Roseovarius indicus</name>
    <dbReference type="NCBI Taxonomy" id="540747"/>
    <lineage>
        <taxon>Bacteria</taxon>
        <taxon>Pseudomonadati</taxon>
        <taxon>Pseudomonadota</taxon>
        <taxon>Alphaproteobacteria</taxon>
        <taxon>Rhodobacterales</taxon>
        <taxon>Roseobacteraceae</taxon>
        <taxon>Roseovarius</taxon>
    </lineage>
</organism>
<dbReference type="Pfam" id="PF22825">
    <property type="entry name" value="HpiC1-like"/>
    <property type="match status" value="1"/>
</dbReference>
<dbReference type="InterPro" id="IPR028992">
    <property type="entry name" value="Hedgehog/Intein_dom"/>
</dbReference>
<proteinExistence type="predicted"/>
<feature type="region of interest" description="Disordered" evidence="1">
    <location>
        <begin position="101"/>
        <end position="134"/>
    </location>
</feature>
<dbReference type="InterPro" id="IPR018511">
    <property type="entry name" value="Hemolysin-typ_Ca-bd_CS"/>
</dbReference>
<dbReference type="EMBL" id="CP031598">
    <property type="protein sequence ID" value="QEW29012.1"/>
    <property type="molecule type" value="Genomic_DNA"/>
</dbReference>
<dbReference type="Gene3D" id="2.150.10.10">
    <property type="entry name" value="Serralysin-like metalloprotease, C-terminal"/>
    <property type="match status" value="2"/>
</dbReference>
<sequence>MTVYVVTTDNWNSNAFWSGVSEGSGGHGLDFSALPEEYTVETDADTGVITISDGSNTYTVGESGVGGTDANLGYGTQLDYFTMSYGSDGGDTLEGTGRGDVMDGDDGDDTIDGGAGSDTIDGGGGGDSLIGGDGDDRISGGVTAEDTELFLDWSAAGNDQADLSGGFTQDTGGIEVAVSYVDEGNSNSFHIEATTGQYVGSGEPFDANSAAEIRGGDSVGDTGTLKMDFSAVQGSGFEDEVTDVSFRINDVDQAGGSGWEDGITIRAYDENGNELDVTVTYQGATETGTTPFVDGDGSHTSGDASGSMLVEIEGPVSHVEVDYDQLGTTSQVIWVSDVHFTAQGRTDGDDTIEGGDGNDYLVGNLGSDVINGGAGDDTILGGDDTLGGGTSEIKIANSSFEQTAHADGKWSNGTPGWDTSGSEVGDFNPTSSQADESEIEGQNVAFLGAGGDTLSQTLSQEYTAGETYEFEVDLGDATYSGSVDYTVNIYAGSTLIGTTSGSTGDIDGLKTVSVSSEGFSDASLNGEPITIEVVNDGGRDLLVDNVSGTVTGNGAVTDNDTSGDILDGGAGSDFVDGGAGNDTITVDQGDTVVGGDGDDRFTLVDDDTTGTGNDSISIVGGEGEEKGGDTLVLTSDVSRDDITFTNKEDENGGLSGHFKMKDGTYVEFSEIENIICFTPGTMILTEVGERPIESLQPGDRVVTRDSGLQPIRWIGKRTVPGRGRFAPVWVAPSVMDGSRTGLLVSPQHRILFTGYQSQLLFGQDEVLVSAKHLVDDVDVRVKEMAEVTYIHLMFDHHEVIYAEGIATESFHAGDVGLSAICEEAREELFDLFPELRTAPQHAGDTARHCLKQYEARLLQDYGSRQRDRVGVV</sequence>
<evidence type="ECO:0000313" key="3">
    <source>
        <dbReference type="EMBL" id="QEW29012.1"/>
    </source>
</evidence>
<protein>
    <submittedName>
        <fullName evidence="3">Hemolysin, chromosomal</fullName>
    </submittedName>
</protein>
<name>A0A5P3AI49_9RHOB</name>
<dbReference type="KEGG" id="rid:RIdsm_04854"/>
<dbReference type="SUPFAM" id="SSF51294">
    <property type="entry name" value="Hedgehog/intein (Hint) domain"/>
    <property type="match status" value="1"/>
</dbReference>
<accession>A0A5P3AI49</accession>
<dbReference type="SUPFAM" id="SSF51120">
    <property type="entry name" value="beta-Roll"/>
    <property type="match status" value="2"/>
</dbReference>
<dbReference type="Gene3D" id="2.170.16.10">
    <property type="entry name" value="Hedgehog/Intein (Hint) domain"/>
    <property type="match status" value="1"/>
</dbReference>
<dbReference type="PRINTS" id="PR00313">
    <property type="entry name" value="CABNDNGRPT"/>
</dbReference>
<dbReference type="GO" id="GO:0005509">
    <property type="term" value="F:calcium ion binding"/>
    <property type="evidence" value="ECO:0007669"/>
    <property type="project" value="InterPro"/>
</dbReference>
<dbReference type="InterPro" id="IPR054720">
    <property type="entry name" value="HpiC1"/>
</dbReference>
<evidence type="ECO:0000256" key="1">
    <source>
        <dbReference type="SAM" id="MobiDB-lite"/>
    </source>
</evidence>
<dbReference type="InterPro" id="IPR036844">
    <property type="entry name" value="Hint_dom_sf"/>
</dbReference>
<dbReference type="InterPro" id="IPR001343">
    <property type="entry name" value="Hemolysn_Ca-bd"/>
</dbReference>
<reference evidence="3 4" key="1">
    <citation type="submission" date="2018-08" db="EMBL/GenBank/DDBJ databases">
        <title>Genetic Globetrotter - A new plasmid hitch-hiking vast phylogenetic and geographic distances.</title>
        <authorList>
            <person name="Vollmers J."/>
            <person name="Petersen J."/>
        </authorList>
    </citation>
    <scope>NUCLEOTIDE SEQUENCE [LARGE SCALE GENOMIC DNA]</scope>
    <source>
        <strain evidence="3 4">DSM 26383</strain>
    </source>
</reference>
<dbReference type="PROSITE" id="PS00330">
    <property type="entry name" value="HEMOLYSIN_CALCIUM"/>
    <property type="match status" value="3"/>
</dbReference>
<evidence type="ECO:0000313" key="4">
    <source>
        <dbReference type="Proteomes" id="UP000325785"/>
    </source>
</evidence>
<dbReference type="Pfam" id="PF13403">
    <property type="entry name" value="Hint_2"/>
    <property type="match status" value="1"/>
</dbReference>